<gene>
    <name evidence="3" type="ORF">SAMN04515672_2071</name>
</gene>
<dbReference type="OrthoDB" id="9652at2157"/>
<accession>A0A1G8Y920</accession>
<dbReference type="STRING" id="1095776.SAMN04515672_2071"/>
<dbReference type="SMART" id="SM00448">
    <property type="entry name" value="REC"/>
    <property type="match status" value="1"/>
</dbReference>
<dbReference type="Proteomes" id="UP000198882">
    <property type="component" value="Unassembled WGS sequence"/>
</dbReference>
<dbReference type="PANTHER" id="PTHR44520">
    <property type="entry name" value="RESPONSE REGULATOR RCP1-RELATED"/>
    <property type="match status" value="1"/>
</dbReference>
<organism evidence="3 4">
    <name type="scientific">Natronorubrum texcoconense</name>
    <dbReference type="NCBI Taxonomy" id="1095776"/>
    <lineage>
        <taxon>Archaea</taxon>
        <taxon>Methanobacteriati</taxon>
        <taxon>Methanobacteriota</taxon>
        <taxon>Stenosarchaea group</taxon>
        <taxon>Halobacteria</taxon>
        <taxon>Halobacteriales</taxon>
        <taxon>Natrialbaceae</taxon>
        <taxon>Natronorubrum</taxon>
    </lineage>
</organism>
<dbReference type="InterPro" id="IPR001789">
    <property type="entry name" value="Sig_transdc_resp-reg_receiver"/>
</dbReference>
<feature type="modified residue" description="4-aspartylphosphate" evidence="1">
    <location>
        <position position="69"/>
    </location>
</feature>
<evidence type="ECO:0000313" key="4">
    <source>
        <dbReference type="Proteomes" id="UP000198882"/>
    </source>
</evidence>
<dbReference type="InterPro" id="IPR011006">
    <property type="entry name" value="CheY-like_superfamily"/>
</dbReference>
<dbReference type="AlphaFoldDB" id="A0A1G8Y920"/>
<keyword evidence="1" id="KW-0597">Phosphoprotein</keyword>
<dbReference type="Gene3D" id="3.40.50.2300">
    <property type="match status" value="1"/>
</dbReference>
<evidence type="ECO:0000313" key="3">
    <source>
        <dbReference type="EMBL" id="SDJ99276.1"/>
    </source>
</evidence>
<feature type="domain" description="Response regulatory" evidence="2">
    <location>
        <begin position="11"/>
        <end position="136"/>
    </location>
</feature>
<dbReference type="Pfam" id="PF00072">
    <property type="entry name" value="Response_reg"/>
    <property type="match status" value="1"/>
</dbReference>
<proteinExistence type="predicted"/>
<dbReference type="SUPFAM" id="SSF52172">
    <property type="entry name" value="CheY-like"/>
    <property type="match status" value="1"/>
</dbReference>
<dbReference type="PANTHER" id="PTHR44520:SF2">
    <property type="entry name" value="RESPONSE REGULATOR RCP1"/>
    <property type="match status" value="1"/>
</dbReference>
<dbReference type="PROSITE" id="PS50110">
    <property type="entry name" value="RESPONSE_REGULATORY"/>
    <property type="match status" value="1"/>
</dbReference>
<protein>
    <submittedName>
        <fullName evidence="3">Response regulator receiver domain-containing protein</fullName>
    </submittedName>
</protein>
<keyword evidence="4" id="KW-1185">Reference proteome</keyword>
<sequence length="150" mass="16823">MPSHTPTEPVDILLVEDNPGDVRLTQEAFKSIDSEIEFHIVTDGEEATRYFDVCGTDTSSTNPDLVLLDLNLPRIDGFRILEILKDELDYPPPPILVLSSSETEEDIVESYERAANAYLTKPDTPDEFDTLAQAIEDFWFDSARHPPAPS</sequence>
<evidence type="ECO:0000256" key="1">
    <source>
        <dbReference type="PROSITE-ProRule" id="PRU00169"/>
    </source>
</evidence>
<name>A0A1G8Y920_9EURY</name>
<dbReference type="CDD" id="cd17557">
    <property type="entry name" value="REC_Rcp-like"/>
    <property type="match status" value="1"/>
</dbReference>
<evidence type="ECO:0000259" key="2">
    <source>
        <dbReference type="PROSITE" id="PS50110"/>
    </source>
</evidence>
<dbReference type="EMBL" id="FNFE01000002">
    <property type="protein sequence ID" value="SDJ99276.1"/>
    <property type="molecule type" value="Genomic_DNA"/>
</dbReference>
<dbReference type="RefSeq" id="WP_090305333.1">
    <property type="nucleotide sequence ID" value="NZ_FNFE01000002.1"/>
</dbReference>
<reference evidence="4" key="1">
    <citation type="submission" date="2016-10" db="EMBL/GenBank/DDBJ databases">
        <authorList>
            <person name="Varghese N."/>
            <person name="Submissions S."/>
        </authorList>
    </citation>
    <scope>NUCLEOTIDE SEQUENCE [LARGE SCALE GENOMIC DNA]</scope>
    <source>
        <strain evidence="4">B4,CECT 8067,JCM 17497</strain>
    </source>
</reference>
<dbReference type="InterPro" id="IPR052893">
    <property type="entry name" value="TCS_response_regulator"/>
</dbReference>
<dbReference type="GO" id="GO:0000160">
    <property type="term" value="P:phosphorelay signal transduction system"/>
    <property type="evidence" value="ECO:0007669"/>
    <property type="project" value="InterPro"/>
</dbReference>